<proteinExistence type="predicted"/>
<keyword evidence="2" id="KW-1185">Reference proteome</keyword>
<gene>
    <name evidence="1" type="ORF">BF_0058</name>
</gene>
<evidence type="ECO:0000313" key="1">
    <source>
        <dbReference type="EMBL" id="AQW88583.1"/>
    </source>
</evidence>
<evidence type="ECO:0000313" key="2">
    <source>
        <dbReference type="Proteomes" id="UP000221837"/>
    </source>
</evidence>
<organism evidence="1 2">
    <name type="scientific">Serratia phage BF</name>
    <dbReference type="NCBI Taxonomy" id="1962671"/>
    <lineage>
        <taxon>Viruses</taxon>
        <taxon>Duplodnaviria</taxon>
        <taxon>Heunggongvirae</taxon>
        <taxon>Uroviricota</taxon>
        <taxon>Caudoviricetes</taxon>
        <taxon>Eneladusvirus</taxon>
        <taxon>Eneladusvirus BF</taxon>
    </lineage>
</organism>
<dbReference type="OrthoDB" id="23421at10239"/>
<sequence length="116" mass="13346">MSNGSDNKFNMFDGLDVEKTRKVLHDEDHETSTGEVSEVPDEIVSITMKTDTRKKYAAAVVARSQEEYDTYVIGHYFETLIHPETKQEYQVKVTVLKPEVNPMELMRPAYAYSTNH</sequence>
<protein>
    <submittedName>
        <fullName evidence="1">Uncharacterized protein</fullName>
    </submittedName>
</protein>
<reference evidence="1" key="1">
    <citation type="submission" date="2017-02" db="EMBL/GenBank/DDBJ databases">
        <title>Genome sequence of Serratia marcescens phage BF.</title>
        <authorList>
            <person name="Casey E."/>
            <person name="Fitzgerald B."/>
            <person name="Mahony J."/>
            <person name="Lugli G."/>
            <person name="Ventura M."/>
            <person name="van Sinderen D."/>
        </authorList>
    </citation>
    <scope>NUCLEOTIDE SEQUENCE [LARGE SCALE GENOMIC DNA]</scope>
</reference>
<name>A0A1S6UA22_9CAUD</name>
<dbReference type="Proteomes" id="UP000221837">
    <property type="component" value="Genome"/>
</dbReference>
<accession>A0A1S6UA22</accession>
<dbReference type="EMBL" id="KY630187">
    <property type="protein sequence ID" value="AQW88583.1"/>
    <property type="molecule type" value="Genomic_DNA"/>
</dbReference>